<dbReference type="Pfam" id="PF00581">
    <property type="entry name" value="Rhodanese"/>
    <property type="match status" value="1"/>
</dbReference>
<name>A0ABY5E3B9_9BACT</name>
<gene>
    <name evidence="2" type="ORF">NJU99_09775</name>
</gene>
<evidence type="ECO:0000259" key="1">
    <source>
        <dbReference type="PROSITE" id="PS50206"/>
    </source>
</evidence>
<evidence type="ECO:0000313" key="2">
    <source>
        <dbReference type="EMBL" id="UTJ05553.1"/>
    </source>
</evidence>
<evidence type="ECO:0000313" key="3">
    <source>
        <dbReference type="Proteomes" id="UP001060012"/>
    </source>
</evidence>
<proteinExistence type="predicted"/>
<dbReference type="Gene3D" id="3.40.250.10">
    <property type="entry name" value="Rhodanese-like domain"/>
    <property type="match status" value="1"/>
</dbReference>
<reference evidence="2" key="1">
    <citation type="submission" date="2022-07" db="EMBL/GenBank/DDBJ databases">
        <title>Arcobacter roscoffensis sp. nov., a marine bacterium isolated from coastal seawater collected from Roscoff, France.</title>
        <authorList>
            <person name="Pascual J."/>
            <person name="Lepeaux C."/>
            <person name="Methner A."/>
            <person name="Overmann J."/>
        </authorList>
    </citation>
    <scope>NUCLEOTIDE SEQUENCE</scope>
    <source>
        <strain evidence="2">ARW1-2F2</strain>
    </source>
</reference>
<dbReference type="Proteomes" id="UP001060012">
    <property type="component" value="Chromosome"/>
</dbReference>
<dbReference type="EMBL" id="CP100595">
    <property type="protein sequence ID" value="UTJ05553.1"/>
    <property type="molecule type" value="Genomic_DNA"/>
</dbReference>
<dbReference type="InterPro" id="IPR001763">
    <property type="entry name" value="Rhodanese-like_dom"/>
</dbReference>
<dbReference type="CDD" id="cd00158">
    <property type="entry name" value="RHOD"/>
    <property type="match status" value="1"/>
</dbReference>
<dbReference type="PROSITE" id="PS50206">
    <property type="entry name" value="RHODANESE_3"/>
    <property type="match status" value="1"/>
</dbReference>
<sequence>MMTFQWMKNNMKLVFSILIVLYTSTLLSNDVNFQTAKLYKADISAQEAYKMQQNGAILIDVRTKREFNTLRAKDSHNIPIFYEKNKQRVFNKNFLKEIYLYSKKDINKEIILICRSGSRTKLASNLLAYQGFKNIYNVKYGFDFDWIKQKLPSTK</sequence>
<organism evidence="2 3">
    <name type="scientific">Arcobacter roscoffensis</name>
    <dbReference type="NCBI Taxonomy" id="2961520"/>
    <lineage>
        <taxon>Bacteria</taxon>
        <taxon>Pseudomonadati</taxon>
        <taxon>Campylobacterota</taxon>
        <taxon>Epsilonproteobacteria</taxon>
        <taxon>Campylobacterales</taxon>
        <taxon>Arcobacteraceae</taxon>
        <taxon>Arcobacter</taxon>
    </lineage>
</organism>
<dbReference type="PANTHER" id="PTHR45431:SF3">
    <property type="entry name" value="RHODANESE-LIKE DOMAIN-CONTAINING PROTEIN 15, CHLOROPLASTIC"/>
    <property type="match status" value="1"/>
</dbReference>
<dbReference type="InterPro" id="IPR052367">
    <property type="entry name" value="Thiosulfate_ST/Rhodanese-like"/>
</dbReference>
<accession>A0ABY5E3B9</accession>
<dbReference type="InterPro" id="IPR036873">
    <property type="entry name" value="Rhodanese-like_dom_sf"/>
</dbReference>
<feature type="domain" description="Rhodanese" evidence="1">
    <location>
        <begin position="52"/>
        <end position="155"/>
    </location>
</feature>
<dbReference type="SMART" id="SM00450">
    <property type="entry name" value="RHOD"/>
    <property type="match status" value="1"/>
</dbReference>
<keyword evidence="3" id="KW-1185">Reference proteome</keyword>
<dbReference type="PANTHER" id="PTHR45431">
    <property type="entry name" value="RHODANESE-LIKE DOMAIN-CONTAINING PROTEIN 15, CHLOROPLASTIC"/>
    <property type="match status" value="1"/>
</dbReference>
<dbReference type="SUPFAM" id="SSF52821">
    <property type="entry name" value="Rhodanese/Cell cycle control phosphatase"/>
    <property type="match status" value="1"/>
</dbReference>
<dbReference type="RefSeq" id="WP_254575734.1">
    <property type="nucleotide sequence ID" value="NZ_CP100595.1"/>
</dbReference>
<protein>
    <submittedName>
        <fullName evidence="2">Rhodanese-like domain-containing protein</fullName>
    </submittedName>
</protein>